<comment type="similarity">
    <text evidence="3">Belongs to the pICln (TC 1.A.47) family.</text>
</comment>
<dbReference type="GO" id="GO:0005886">
    <property type="term" value="C:plasma membrane"/>
    <property type="evidence" value="ECO:0007669"/>
    <property type="project" value="InterPro"/>
</dbReference>
<evidence type="ECO:0000256" key="6">
    <source>
        <dbReference type="SAM" id="MobiDB-lite"/>
    </source>
</evidence>
<dbReference type="InterPro" id="IPR011993">
    <property type="entry name" value="PH-like_dom_sf"/>
</dbReference>
<dbReference type="GO" id="GO:0034709">
    <property type="term" value="C:methylosome"/>
    <property type="evidence" value="ECO:0007669"/>
    <property type="project" value="InterPro"/>
</dbReference>
<dbReference type="Proteomes" id="UP000268093">
    <property type="component" value="Unassembled WGS sequence"/>
</dbReference>
<dbReference type="AlphaFoldDB" id="A0A433DJ73"/>
<evidence type="ECO:0000256" key="5">
    <source>
        <dbReference type="ARBA" id="ARBA00023242"/>
    </source>
</evidence>
<dbReference type="Pfam" id="PF03517">
    <property type="entry name" value="Voldacs"/>
    <property type="match status" value="1"/>
</dbReference>
<feature type="compositionally biased region" description="Acidic residues" evidence="6">
    <location>
        <begin position="149"/>
        <end position="162"/>
    </location>
</feature>
<dbReference type="InterPro" id="IPR039924">
    <property type="entry name" value="ICln/Lot5/Saf5"/>
</dbReference>
<dbReference type="OrthoDB" id="19714at2759"/>
<evidence type="ECO:0000313" key="7">
    <source>
        <dbReference type="EMBL" id="RUP50855.1"/>
    </source>
</evidence>
<keyword evidence="4" id="KW-0963">Cytoplasm</keyword>
<dbReference type="GO" id="GO:0005681">
    <property type="term" value="C:spliceosomal complex"/>
    <property type="evidence" value="ECO:0007669"/>
    <property type="project" value="TreeGrafter"/>
</dbReference>
<dbReference type="GO" id="GO:0000387">
    <property type="term" value="P:spliceosomal snRNP assembly"/>
    <property type="evidence" value="ECO:0007669"/>
    <property type="project" value="InterPro"/>
</dbReference>
<dbReference type="GO" id="GO:0034715">
    <property type="term" value="C:pICln-Sm protein complex"/>
    <property type="evidence" value="ECO:0007669"/>
    <property type="project" value="InterPro"/>
</dbReference>
<dbReference type="InterPro" id="IPR003521">
    <property type="entry name" value="ICln"/>
</dbReference>
<dbReference type="GO" id="GO:0006821">
    <property type="term" value="P:chloride transport"/>
    <property type="evidence" value="ECO:0007669"/>
    <property type="project" value="InterPro"/>
</dbReference>
<dbReference type="PANTHER" id="PTHR21399">
    <property type="entry name" value="CHLORIDE CONDUCTANCE REGULATORY PROTEIN ICLN"/>
    <property type="match status" value="1"/>
</dbReference>
<gene>
    <name evidence="7" type="ORF">BC936DRAFT_137379</name>
</gene>
<dbReference type="GO" id="GO:0006884">
    <property type="term" value="P:cell volume homeostasis"/>
    <property type="evidence" value="ECO:0007669"/>
    <property type="project" value="InterPro"/>
</dbReference>
<dbReference type="Gene3D" id="2.30.29.30">
    <property type="entry name" value="Pleckstrin-homology domain (PH domain)/Phosphotyrosine-binding domain (PTB)"/>
    <property type="match status" value="1"/>
</dbReference>
<proteinExistence type="inferred from homology"/>
<name>A0A433DJ73_9FUNG</name>
<accession>A0A433DJ73</accession>
<keyword evidence="8" id="KW-1185">Reference proteome</keyword>
<evidence type="ECO:0000313" key="8">
    <source>
        <dbReference type="Proteomes" id="UP000268093"/>
    </source>
</evidence>
<protein>
    <submittedName>
        <fullName evidence="7">Regulator of volume decrease after cellular swelling-domain-containing protein</fullName>
    </submittedName>
</protein>
<feature type="region of interest" description="Disordered" evidence="6">
    <location>
        <begin position="149"/>
        <end position="175"/>
    </location>
</feature>
<comment type="subcellular location">
    <subcellularLocation>
        <location evidence="2">Cytoplasm</location>
    </subcellularLocation>
    <subcellularLocation>
        <location evidence="1">Nucleus</location>
    </subcellularLocation>
</comment>
<organism evidence="7 8">
    <name type="scientific">Jimgerdemannia flammicorona</name>
    <dbReference type="NCBI Taxonomy" id="994334"/>
    <lineage>
        <taxon>Eukaryota</taxon>
        <taxon>Fungi</taxon>
        <taxon>Fungi incertae sedis</taxon>
        <taxon>Mucoromycota</taxon>
        <taxon>Mucoromycotina</taxon>
        <taxon>Endogonomycetes</taxon>
        <taxon>Endogonales</taxon>
        <taxon>Endogonaceae</taxon>
        <taxon>Jimgerdemannia</taxon>
    </lineage>
</organism>
<dbReference type="GO" id="GO:0045292">
    <property type="term" value="P:mRNA cis splicing, via spliceosome"/>
    <property type="evidence" value="ECO:0007669"/>
    <property type="project" value="TreeGrafter"/>
</dbReference>
<dbReference type="GO" id="GO:0005829">
    <property type="term" value="C:cytosol"/>
    <property type="evidence" value="ECO:0007669"/>
    <property type="project" value="InterPro"/>
</dbReference>
<evidence type="ECO:0000256" key="3">
    <source>
        <dbReference type="ARBA" id="ARBA00007054"/>
    </source>
</evidence>
<dbReference type="PRINTS" id="PR01348">
    <property type="entry name" value="ICLNCHANNEL"/>
</dbReference>
<feature type="region of interest" description="Disordered" evidence="6">
    <location>
        <begin position="199"/>
        <end position="230"/>
    </location>
</feature>
<keyword evidence="5" id="KW-0539">Nucleus</keyword>
<sequence>MPLTLLNSPPSLEGEPIRYQQCDIRMVITPPLSGVSDAGKGNLVVAESQLYFYSLSTTISVAIPYPSIIIHAISRQEGQPCVYCQLDSTEKLVEQRHGGRDDEDEDEDEVTEIRFVPDDAGALEYIYIALSECAALHPDKEFMVDQLEDEHDGGADDDDGYDYDNPAADTYTPSDPAELSEVGRAALAHLNSVFQMPSQRDFEQMVAENGHTNGVSDERFGDAEEQGGSN</sequence>
<evidence type="ECO:0000256" key="4">
    <source>
        <dbReference type="ARBA" id="ARBA00022490"/>
    </source>
</evidence>
<evidence type="ECO:0000256" key="1">
    <source>
        <dbReference type="ARBA" id="ARBA00004123"/>
    </source>
</evidence>
<dbReference type="PANTHER" id="PTHR21399:SF0">
    <property type="entry name" value="METHYLOSOME SUBUNIT PICLN"/>
    <property type="match status" value="1"/>
</dbReference>
<comment type="caution">
    <text evidence="7">The sequence shown here is derived from an EMBL/GenBank/DDBJ whole genome shotgun (WGS) entry which is preliminary data.</text>
</comment>
<dbReference type="EMBL" id="RBNI01001131">
    <property type="protein sequence ID" value="RUP50855.1"/>
    <property type="molecule type" value="Genomic_DNA"/>
</dbReference>
<reference evidence="7 8" key="1">
    <citation type="journal article" date="2018" name="New Phytol.">
        <title>Phylogenomics of Endogonaceae and evolution of mycorrhizas within Mucoromycota.</title>
        <authorList>
            <person name="Chang Y."/>
            <person name="Desiro A."/>
            <person name="Na H."/>
            <person name="Sandor L."/>
            <person name="Lipzen A."/>
            <person name="Clum A."/>
            <person name="Barry K."/>
            <person name="Grigoriev I.V."/>
            <person name="Martin F.M."/>
            <person name="Stajich J.E."/>
            <person name="Smith M.E."/>
            <person name="Bonito G."/>
            <person name="Spatafora J.W."/>
        </authorList>
    </citation>
    <scope>NUCLEOTIDE SEQUENCE [LARGE SCALE GENOMIC DNA]</scope>
    <source>
        <strain evidence="7 8">GMNB39</strain>
    </source>
</reference>
<evidence type="ECO:0000256" key="2">
    <source>
        <dbReference type="ARBA" id="ARBA00004496"/>
    </source>
</evidence>